<keyword evidence="3" id="KW-0436">Ligase</keyword>
<feature type="domain" description="ATP-grasp" evidence="9">
    <location>
        <begin position="120"/>
        <end position="317"/>
    </location>
</feature>
<dbReference type="InterPro" id="IPR011764">
    <property type="entry name" value="Biotin_carboxylation_dom"/>
</dbReference>
<accession>A0A6H9YG00</accession>
<dbReference type="Proteomes" id="UP000468735">
    <property type="component" value="Unassembled WGS sequence"/>
</dbReference>
<dbReference type="GO" id="GO:0005524">
    <property type="term" value="F:ATP binding"/>
    <property type="evidence" value="ECO:0007669"/>
    <property type="project" value="UniProtKB-UniRule"/>
</dbReference>
<comment type="catalytic activity">
    <reaction evidence="7">
        <text>N(6)-biotinyl-L-lysyl-[protein] + hydrogencarbonate + ATP = N(6)-carboxybiotinyl-L-lysyl-[protein] + ADP + phosphate + H(+)</text>
        <dbReference type="Rhea" id="RHEA:13501"/>
        <dbReference type="Rhea" id="RHEA-COMP:10505"/>
        <dbReference type="Rhea" id="RHEA-COMP:10506"/>
        <dbReference type="ChEBI" id="CHEBI:15378"/>
        <dbReference type="ChEBI" id="CHEBI:17544"/>
        <dbReference type="ChEBI" id="CHEBI:30616"/>
        <dbReference type="ChEBI" id="CHEBI:43474"/>
        <dbReference type="ChEBI" id="CHEBI:83144"/>
        <dbReference type="ChEBI" id="CHEBI:83145"/>
        <dbReference type="ChEBI" id="CHEBI:456216"/>
        <dbReference type="EC" id="6.3.4.14"/>
    </reaction>
</comment>
<keyword evidence="5 8" id="KW-0067">ATP-binding</keyword>
<dbReference type="OrthoDB" id="5166719at2"/>
<evidence type="ECO:0000313" key="12">
    <source>
        <dbReference type="Proteomes" id="UP000468735"/>
    </source>
</evidence>
<protein>
    <recommendedName>
        <fullName evidence="2">biotin carboxylase</fullName>
        <ecNumber evidence="2">6.3.4.14</ecNumber>
    </recommendedName>
</protein>
<dbReference type="PANTHER" id="PTHR48095">
    <property type="entry name" value="PYRUVATE CARBOXYLASE SUBUNIT A"/>
    <property type="match status" value="1"/>
</dbReference>
<evidence type="ECO:0000256" key="5">
    <source>
        <dbReference type="ARBA" id="ARBA00022840"/>
    </source>
</evidence>
<dbReference type="SUPFAM" id="SSF52440">
    <property type="entry name" value="PreATP-grasp domain"/>
    <property type="match status" value="1"/>
</dbReference>
<dbReference type="AlphaFoldDB" id="A0A6H9YG00"/>
<proteinExistence type="predicted"/>
<dbReference type="Pfam" id="PF02786">
    <property type="entry name" value="CPSase_L_D2"/>
    <property type="match status" value="1"/>
</dbReference>
<dbReference type="SUPFAM" id="SSF51246">
    <property type="entry name" value="Rudiment single hybrid motif"/>
    <property type="match status" value="1"/>
</dbReference>
<comment type="function">
    <text evidence="1">This protein is a component of the acetyl coenzyme A carboxylase complex; first, biotin carboxylase catalyzes the carboxylation of the carrier protein and then the transcarboxylase transfers the carboxyl group to form malonyl-CoA.</text>
</comment>
<dbReference type="GO" id="GO:0046872">
    <property type="term" value="F:metal ion binding"/>
    <property type="evidence" value="ECO:0007669"/>
    <property type="project" value="InterPro"/>
</dbReference>
<dbReference type="FunFam" id="3.40.50.20:FF:000010">
    <property type="entry name" value="Propionyl-CoA carboxylase subunit alpha"/>
    <property type="match status" value="1"/>
</dbReference>
<dbReference type="InterPro" id="IPR016185">
    <property type="entry name" value="PreATP-grasp_dom_sf"/>
</dbReference>
<keyword evidence="12" id="KW-1185">Reference proteome</keyword>
<evidence type="ECO:0000256" key="4">
    <source>
        <dbReference type="ARBA" id="ARBA00022741"/>
    </source>
</evidence>
<sequence length="451" mass="48996">MFDKILVANRGEIALRVVRACRELGIRSVAAYSSADEDSLAVSGADEAVRIGPEHPRRSYLSIPAMVEAAALSGADAVHPGYGFLSEEPDFAEVCQNAGLSFIGPPHDVLAQLSDKSRARELMASCGLPLLPGSLHPLRDLDECRRTADQIGYPLIIKAAMGGGGRGMRIVHCPSELPDAFRQACADAHAFFGDGRVYAERFVQAARHVEVQVFCDAYGAVVCLGERDCTIQRRNQKLIEETPAPGLPPALVERICQAAVAGARAARYVGAGTFEFLVDGDHRFYFMEVNCRIQVEHPVTEVATGIDLVQEQIRIAAGERLGFGQSDVRPQGAVIECRVNAEDPDRQFTPAPGLLTEFQPPGGPFVRVDTHCFPGMRISAAYDSMLAKVIVWAPDRTEAIARMRRALAEFRIDGPGVRTTAPFLDRVLDHREFRCAEHTTGLASHLLNGSP</sequence>
<reference evidence="11 12" key="1">
    <citation type="submission" date="2019-09" db="EMBL/GenBank/DDBJ databases">
        <title>Actinomadura physcomitrii sp. nov., a novel actinomycete isolated from moss [Physcomitrium sphaericum (Ludw) Fuernr].</title>
        <authorList>
            <person name="Zhuang X."/>
            <person name="Liu C."/>
        </authorList>
    </citation>
    <scope>NUCLEOTIDE SEQUENCE [LARGE SCALE GENOMIC DNA]</scope>
    <source>
        <strain evidence="11 12">HMC1</strain>
    </source>
</reference>
<organism evidence="11 12">
    <name type="scientific">Actinomadura rudentiformis</name>
    <dbReference type="NCBI Taxonomy" id="359158"/>
    <lineage>
        <taxon>Bacteria</taxon>
        <taxon>Bacillati</taxon>
        <taxon>Actinomycetota</taxon>
        <taxon>Actinomycetes</taxon>
        <taxon>Streptosporangiales</taxon>
        <taxon>Thermomonosporaceae</taxon>
        <taxon>Actinomadura</taxon>
    </lineage>
</organism>
<dbReference type="RefSeq" id="WP_151565526.1">
    <property type="nucleotide sequence ID" value="NZ_WBMT01000016.1"/>
</dbReference>
<dbReference type="InterPro" id="IPR011054">
    <property type="entry name" value="Rudment_hybrid_motif"/>
</dbReference>
<evidence type="ECO:0000256" key="6">
    <source>
        <dbReference type="ARBA" id="ARBA00023267"/>
    </source>
</evidence>
<dbReference type="InterPro" id="IPR005481">
    <property type="entry name" value="BC-like_N"/>
</dbReference>
<keyword evidence="4 8" id="KW-0547">Nucleotide-binding</keyword>
<dbReference type="EMBL" id="WBMT01000016">
    <property type="protein sequence ID" value="KAB2344498.1"/>
    <property type="molecule type" value="Genomic_DNA"/>
</dbReference>
<comment type="caution">
    <text evidence="11">The sequence shown here is derived from an EMBL/GenBank/DDBJ whole genome shotgun (WGS) entry which is preliminary data.</text>
</comment>
<dbReference type="PROSITE" id="PS50975">
    <property type="entry name" value="ATP_GRASP"/>
    <property type="match status" value="1"/>
</dbReference>
<dbReference type="SMART" id="SM00878">
    <property type="entry name" value="Biotin_carb_C"/>
    <property type="match status" value="1"/>
</dbReference>
<evidence type="ECO:0000259" key="9">
    <source>
        <dbReference type="PROSITE" id="PS50975"/>
    </source>
</evidence>
<evidence type="ECO:0000256" key="8">
    <source>
        <dbReference type="PROSITE-ProRule" id="PRU00409"/>
    </source>
</evidence>
<dbReference type="InterPro" id="IPR005479">
    <property type="entry name" value="CPAse_ATP-bd"/>
</dbReference>
<dbReference type="EC" id="6.3.4.14" evidence="2"/>
<name>A0A6H9YG00_9ACTN</name>
<dbReference type="SUPFAM" id="SSF56059">
    <property type="entry name" value="Glutathione synthetase ATP-binding domain-like"/>
    <property type="match status" value="1"/>
</dbReference>
<dbReference type="GO" id="GO:0004075">
    <property type="term" value="F:biotin carboxylase activity"/>
    <property type="evidence" value="ECO:0007669"/>
    <property type="project" value="UniProtKB-EC"/>
</dbReference>
<evidence type="ECO:0000256" key="2">
    <source>
        <dbReference type="ARBA" id="ARBA00013263"/>
    </source>
</evidence>
<evidence type="ECO:0000256" key="1">
    <source>
        <dbReference type="ARBA" id="ARBA00003761"/>
    </source>
</evidence>
<dbReference type="PROSITE" id="PS50979">
    <property type="entry name" value="BC"/>
    <property type="match status" value="1"/>
</dbReference>
<dbReference type="PANTHER" id="PTHR48095:SF2">
    <property type="entry name" value="BIOTIN CARBOXYLASE, CHLOROPLASTIC"/>
    <property type="match status" value="1"/>
</dbReference>
<evidence type="ECO:0000256" key="7">
    <source>
        <dbReference type="ARBA" id="ARBA00048600"/>
    </source>
</evidence>
<evidence type="ECO:0000259" key="10">
    <source>
        <dbReference type="PROSITE" id="PS50979"/>
    </source>
</evidence>
<dbReference type="InterPro" id="IPR005482">
    <property type="entry name" value="Biotin_COase_C"/>
</dbReference>
<dbReference type="Gene3D" id="3.30.470.20">
    <property type="entry name" value="ATP-grasp fold, B domain"/>
    <property type="match status" value="1"/>
</dbReference>
<dbReference type="InterPro" id="IPR051602">
    <property type="entry name" value="ACC_Biotin_Carboxylase"/>
</dbReference>
<keyword evidence="6" id="KW-0092">Biotin</keyword>
<dbReference type="Pfam" id="PF00289">
    <property type="entry name" value="Biotin_carb_N"/>
    <property type="match status" value="1"/>
</dbReference>
<dbReference type="PROSITE" id="PS00866">
    <property type="entry name" value="CPSASE_1"/>
    <property type="match status" value="1"/>
</dbReference>
<gene>
    <name evidence="11" type="ORF">F8566_31745</name>
</gene>
<dbReference type="FunFam" id="3.30.1490.20:FF:000003">
    <property type="entry name" value="acetyl-CoA carboxylase isoform X1"/>
    <property type="match status" value="1"/>
</dbReference>
<evidence type="ECO:0000313" key="11">
    <source>
        <dbReference type="EMBL" id="KAB2344498.1"/>
    </source>
</evidence>
<dbReference type="InterPro" id="IPR011761">
    <property type="entry name" value="ATP-grasp"/>
</dbReference>
<feature type="domain" description="Biotin carboxylation" evidence="10">
    <location>
        <begin position="1"/>
        <end position="448"/>
    </location>
</feature>
<dbReference type="Pfam" id="PF02785">
    <property type="entry name" value="Biotin_carb_C"/>
    <property type="match status" value="1"/>
</dbReference>
<evidence type="ECO:0000256" key="3">
    <source>
        <dbReference type="ARBA" id="ARBA00022598"/>
    </source>
</evidence>